<dbReference type="HOGENOM" id="CLU_061829_2_0_4"/>
<dbReference type="PATRIC" id="fig|1203554.3.peg.924"/>
<keyword evidence="2" id="KW-0012">Acyltransferase</keyword>
<dbReference type="InterPro" id="IPR051635">
    <property type="entry name" value="SNAT-like"/>
</dbReference>
<dbReference type="InterPro" id="IPR000182">
    <property type="entry name" value="GNAT_dom"/>
</dbReference>
<dbReference type="CDD" id="cd04301">
    <property type="entry name" value="NAT_SF"/>
    <property type="match status" value="1"/>
</dbReference>
<dbReference type="RefSeq" id="WP_005432306.1">
    <property type="nucleotide sequence ID" value="NZ_KE150480.1"/>
</dbReference>
<dbReference type="EMBL" id="ATCF01000012">
    <property type="protein sequence ID" value="EPE00175.1"/>
    <property type="molecule type" value="Genomic_DNA"/>
</dbReference>
<evidence type="ECO:0000313" key="5">
    <source>
        <dbReference type="Proteomes" id="UP000014400"/>
    </source>
</evidence>
<organism evidence="4 5">
    <name type="scientific">Sutterella wadsworthensis HGA0223</name>
    <dbReference type="NCBI Taxonomy" id="1203554"/>
    <lineage>
        <taxon>Bacteria</taxon>
        <taxon>Pseudomonadati</taxon>
        <taxon>Pseudomonadota</taxon>
        <taxon>Betaproteobacteria</taxon>
        <taxon>Burkholderiales</taxon>
        <taxon>Sutterellaceae</taxon>
        <taxon>Sutterella</taxon>
    </lineage>
</organism>
<dbReference type="Gene3D" id="3.40.630.30">
    <property type="match status" value="1"/>
</dbReference>
<evidence type="ECO:0000256" key="1">
    <source>
        <dbReference type="ARBA" id="ARBA00022679"/>
    </source>
</evidence>
<dbReference type="Proteomes" id="UP000014400">
    <property type="component" value="Unassembled WGS sequence"/>
</dbReference>
<comment type="caution">
    <text evidence="4">The sequence shown here is derived from an EMBL/GenBank/DDBJ whole genome shotgun (WGS) entry which is preliminary data.</text>
</comment>
<name>S3CI26_9BURK</name>
<reference evidence="4 5" key="1">
    <citation type="submission" date="2013-04" db="EMBL/GenBank/DDBJ databases">
        <title>The Genome Sequence of Sutterella wadsworthensis HGA0223.</title>
        <authorList>
            <consortium name="The Broad Institute Genomics Platform"/>
            <person name="Earl A."/>
            <person name="Ward D."/>
            <person name="Feldgarden M."/>
            <person name="Gevers D."/>
            <person name="Schmidt T.M."/>
            <person name="Dover J."/>
            <person name="Dai D."/>
            <person name="Walker B."/>
            <person name="Young S."/>
            <person name="Zeng Q."/>
            <person name="Gargeya S."/>
            <person name="Fitzgerald M."/>
            <person name="Haas B."/>
            <person name="Abouelleil A."/>
            <person name="Allen A.W."/>
            <person name="Alvarado L."/>
            <person name="Arachchi H.M."/>
            <person name="Berlin A.M."/>
            <person name="Chapman S.B."/>
            <person name="Gainer-Dewar J."/>
            <person name="Goldberg J."/>
            <person name="Griggs A."/>
            <person name="Gujja S."/>
            <person name="Hansen M."/>
            <person name="Howarth C."/>
            <person name="Imamovic A."/>
            <person name="Ireland A."/>
            <person name="Larimer J."/>
            <person name="McCowan C."/>
            <person name="Murphy C."/>
            <person name="Pearson M."/>
            <person name="Poon T.W."/>
            <person name="Priest M."/>
            <person name="Roberts A."/>
            <person name="Saif S."/>
            <person name="Shea T."/>
            <person name="Sisk P."/>
            <person name="Sykes S."/>
            <person name="Wortman J."/>
            <person name="Nusbaum C."/>
            <person name="Birren B."/>
        </authorList>
    </citation>
    <scope>NUCLEOTIDE SEQUENCE [LARGE SCALE GENOMIC DNA]</scope>
    <source>
        <strain evidence="4 5">HGA0223</strain>
    </source>
</reference>
<dbReference type="GO" id="GO:0008080">
    <property type="term" value="F:N-acetyltransferase activity"/>
    <property type="evidence" value="ECO:0007669"/>
    <property type="project" value="UniProtKB-ARBA"/>
</dbReference>
<keyword evidence="5" id="KW-1185">Reference proteome</keyword>
<protein>
    <recommendedName>
        <fullName evidence="3">N-acetyltransferase domain-containing protein</fullName>
    </recommendedName>
</protein>
<dbReference type="InterPro" id="IPR016181">
    <property type="entry name" value="Acyl_CoA_acyltransferase"/>
</dbReference>
<gene>
    <name evidence="4" type="ORF">HMPREF1476_00904</name>
</gene>
<dbReference type="SUPFAM" id="SSF55729">
    <property type="entry name" value="Acyl-CoA N-acyltransferases (Nat)"/>
    <property type="match status" value="1"/>
</dbReference>
<dbReference type="STRING" id="1203554.HMPREF1476_00904"/>
<proteinExistence type="predicted"/>
<dbReference type="AlphaFoldDB" id="S3CI26"/>
<evidence type="ECO:0000313" key="4">
    <source>
        <dbReference type="EMBL" id="EPE00175.1"/>
    </source>
</evidence>
<dbReference type="Pfam" id="PF00583">
    <property type="entry name" value="Acetyltransf_1"/>
    <property type="match status" value="1"/>
</dbReference>
<evidence type="ECO:0000259" key="3">
    <source>
        <dbReference type="PROSITE" id="PS51186"/>
    </source>
</evidence>
<keyword evidence="1" id="KW-0808">Transferase</keyword>
<accession>S3CI26</accession>
<dbReference type="PANTHER" id="PTHR10908:SF0">
    <property type="entry name" value="SEROTONIN N-ACETYLTRANSFERASE"/>
    <property type="match status" value="1"/>
</dbReference>
<dbReference type="GeneID" id="64061274"/>
<dbReference type="PANTHER" id="PTHR10908">
    <property type="entry name" value="SEROTONIN N-ACETYLTRANSFERASE"/>
    <property type="match status" value="1"/>
</dbReference>
<sequence length="168" mass="18936">MFTLRAATPKDVDILASIEAQSFPEAEMATRESFEKRLAVFPDCFLILFEDGEPVGLIDGMITNNRTISDDMFENASLHVPNGRWQSVFGLAVIPSKRHQGCASTLMRAFIEKARQEGRDGLILTCKEKLIPFYEGFGYVNCGVSKSVHGGAVWYDMELDFREKPRDY</sequence>
<dbReference type="PROSITE" id="PS51186">
    <property type="entry name" value="GNAT"/>
    <property type="match status" value="1"/>
</dbReference>
<feature type="domain" description="N-acetyltransferase" evidence="3">
    <location>
        <begin position="2"/>
        <end position="160"/>
    </location>
</feature>
<dbReference type="eggNOG" id="COG0454">
    <property type="taxonomic scope" value="Bacteria"/>
</dbReference>
<evidence type="ECO:0000256" key="2">
    <source>
        <dbReference type="ARBA" id="ARBA00023315"/>
    </source>
</evidence>